<dbReference type="KEGG" id="ppai:E1956_30410"/>
<evidence type="ECO:0000259" key="4">
    <source>
        <dbReference type="PROSITE" id="PS50995"/>
    </source>
</evidence>
<dbReference type="InterPro" id="IPR036388">
    <property type="entry name" value="WH-like_DNA-bd_sf"/>
</dbReference>
<dbReference type="InterPro" id="IPR023187">
    <property type="entry name" value="Tscrpt_reg_MarR-type_CS"/>
</dbReference>
<dbReference type="PANTHER" id="PTHR42756:SF1">
    <property type="entry name" value="TRANSCRIPTIONAL REPRESSOR OF EMRAB OPERON"/>
    <property type="match status" value="1"/>
</dbReference>
<dbReference type="PRINTS" id="PR00598">
    <property type="entry name" value="HTHMARR"/>
</dbReference>
<keyword evidence="2" id="KW-0238">DNA-binding</keyword>
<keyword evidence="1" id="KW-0805">Transcription regulation</keyword>
<sequence>MGRAKRAAEQWRKERPDIDANVMATVGRLMEATHLIERTRLMPLAAQFGLQTGEFDVIAALRRAGAPYQLTPTELYEALMLSSGAMTSRLDRLERSGLIERRASARDRRSVDVCLTQKGADLIDEILPHHIANEQDALKALSAREREQLDRLLDKLLQGLEA</sequence>
<dbReference type="GO" id="GO:0003677">
    <property type="term" value="F:DNA binding"/>
    <property type="evidence" value="ECO:0007669"/>
    <property type="project" value="UniProtKB-KW"/>
</dbReference>
<evidence type="ECO:0000313" key="6">
    <source>
        <dbReference type="Proteomes" id="UP000295727"/>
    </source>
</evidence>
<dbReference type="Pfam" id="PF12802">
    <property type="entry name" value="MarR_2"/>
    <property type="match status" value="1"/>
</dbReference>
<evidence type="ECO:0000313" key="5">
    <source>
        <dbReference type="EMBL" id="QBR01499.1"/>
    </source>
</evidence>
<dbReference type="EMBL" id="CP038150">
    <property type="protein sequence ID" value="QBR01499.1"/>
    <property type="molecule type" value="Genomic_DNA"/>
</dbReference>
<keyword evidence="6" id="KW-1185">Reference proteome</keyword>
<evidence type="ECO:0000256" key="1">
    <source>
        <dbReference type="ARBA" id="ARBA00023015"/>
    </source>
</evidence>
<dbReference type="PROSITE" id="PS50995">
    <property type="entry name" value="HTH_MARR_2"/>
    <property type="match status" value="1"/>
</dbReference>
<dbReference type="GO" id="GO:0003700">
    <property type="term" value="F:DNA-binding transcription factor activity"/>
    <property type="evidence" value="ECO:0007669"/>
    <property type="project" value="InterPro"/>
</dbReference>
<dbReference type="AlphaFoldDB" id="A0A4P7CYW2"/>
<organism evidence="5 6">
    <name type="scientific">Paraburkholderia pallida</name>
    <dbReference type="NCBI Taxonomy" id="2547399"/>
    <lineage>
        <taxon>Bacteria</taxon>
        <taxon>Pseudomonadati</taxon>
        <taxon>Pseudomonadota</taxon>
        <taxon>Betaproteobacteria</taxon>
        <taxon>Burkholderiales</taxon>
        <taxon>Burkholderiaceae</taxon>
        <taxon>Paraburkholderia</taxon>
    </lineage>
</organism>
<dbReference type="RefSeq" id="WP_134756202.1">
    <property type="nucleotide sequence ID" value="NZ_CP038150.1"/>
</dbReference>
<gene>
    <name evidence="5" type="ORF">E1956_30410</name>
</gene>
<protein>
    <submittedName>
        <fullName evidence="5">MarR family transcriptional regulator</fullName>
    </submittedName>
</protein>
<name>A0A4P7CYW2_9BURK</name>
<reference evidence="5 6" key="1">
    <citation type="submission" date="2019-03" db="EMBL/GenBank/DDBJ databases">
        <title>Paraburkholderia sp. 7MH5, isolated from subtropical forest soil.</title>
        <authorList>
            <person name="Gao Z.-H."/>
            <person name="Qiu L.-H."/>
        </authorList>
    </citation>
    <scope>NUCLEOTIDE SEQUENCE [LARGE SCALE GENOMIC DNA]</scope>
    <source>
        <strain evidence="5 6">7MH5</strain>
    </source>
</reference>
<keyword evidence="3" id="KW-0804">Transcription</keyword>
<evidence type="ECO:0000256" key="2">
    <source>
        <dbReference type="ARBA" id="ARBA00023125"/>
    </source>
</evidence>
<feature type="domain" description="HTH marR-type" evidence="4">
    <location>
        <begin position="19"/>
        <end position="158"/>
    </location>
</feature>
<dbReference type="PANTHER" id="PTHR42756">
    <property type="entry name" value="TRANSCRIPTIONAL REGULATOR, MARR"/>
    <property type="match status" value="1"/>
</dbReference>
<dbReference type="OrthoDB" id="32523at2"/>
<dbReference type="SMART" id="SM00347">
    <property type="entry name" value="HTH_MARR"/>
    <property type="match status" value="1"/>
</dbReference>
<evidence type="ECO:0000256" key="3">
    <source>
        <dbReference type="ARBA" id="ARBA00023163"/>
    </source>
</evidence>
<proteinExistence type="predicted"/>
<dbReference type="InterPro" id="IPR000835">
    <property type="entry name" value="HTH_MarR-typ"/>
</dbReference>
<dbReference type="Proteomes" id="UP000295727">
    <property type="component" value="Chromosome 3"/>
</dbReference>
<accession>A0A4P7CYW2</accession>
<dbReference type="PROSITE" id="PS01117">
    <property type="entry name" value="HTH_MARR_1"/>
    <property type="match status" value="1"/>
</dbReference>
<dbReference type="Gene3D" id="1.10.10.10">
    <property type="entry name" value="Winged helix-like DNA-binding domain superfamily/Winged helix DNA-binding domain"/>
    <property type="match status" value="1"/>
</dbReference>
<dbReference type="InterPro" id="IPR036390">
    <property type="entry name" value="WH_DNA-bd_sf"/>
</dbReference>
<dbReference type="SUPFAM" id="SSF46785">
    <property type="entry name" value="Winged helix' DNA-binding domain"/>
    <property type="match status" value="1"/>
</dbReference>